<dbReference type="Proteomes" id="UP001166585">
    <property type="component" value="Unassembled WGS sequence"/>
</dbReference>
<evidence type="ECO:0000313" key="2">
    <source>
        <dbReference type="Proteomes" id="UP001166585"/>
    </source>
</evidence>
<accession>A0ABS5R3M0</accession>
<proteinExistence type="predicted"/>
<keyword evidence="2" id="KW-1185">Reference proteome</keyword>
<comment type="caution">
    <text evidence="1">The sequence shown here is derived from an EMBL/GenBank/DDBJ whole genome shotgun (WGS) entry which is preliminary data.</text>
</comment>
<dbReference type="RefSeq" id="WP_213754107.1">
    <property type="nucleotide sequence ID" value="NZ_JAHCQH010000014.1"/>
</dbReference>
<sequence length="283" mass="29235">MTDFTITLYRSTDDPPRTVRFDGLDTTGKGLELVIQPKNKMRITLSTADETLAKTDDEDGFVLSYTKDFVAGLPLGLNTTCDVFLVNENETERKLAAGVIKVGGEGEFFDAAEATVYVAGPQGITGASVLKGAGTPSSEAGAVGDIYIDELTLATWGPKTGSGWGGVASGSLLSAFVTAKTATVSVASSVTFVPATHAGKMLLLSSSGETTITLPDDITMAGYGFTVNCASDRYCTFSPASGASLEHPDDHTAGLEKGIAVAHAVLNAAGDHLIWKIAGATQA</sequence>
<organism evidence="1 2">
    <name type="scientific">Ancylobacter radicis</name>
    <dbReference type="NCBI Taxonomy" id="2836179"/>
    <lineage>
        <taxon>Bacteria</taxon>
        <taxon>Pseudomonadati</taxon>
        <taxon>Pseudomonadota</taxon>
        <taxon>Alphaproteobacteria</taxon>
        <taxon>Hyphomicrobiales</taxon>
        <taxon>Xanthobacteraceae</taxon>
        <taxon>Ancylobacter</taxon>
    </lineage>
</organism>
<evidence type="ECO:0000313" key="1">
    <source>
        <dbReference type="EMBL" id="MBS9476250.1"/>
    </source>
</evidence>
<dbReference type="EMBL" id="JAHCQH010000014">
    <property type="protein sequence ID" value="MBS9476250.1"/>
    <property type="molecule type" value="Genomic_DNA"/>
</dbReference>
<reference evidence="1" key="1">
    <citation type="submission" date="2021-05" db="EMBL/GenBank/DDBJ databases">
        <authorList>
            <person name="Sun Q."/>
            <person name="Inoue M."/>
        </authorList>
    </citation>
    <scope>NUCLEOTIDE SEQUENCE</scope>
    <source>
        <strain evidence="1">VKM B-3255</strain>
    </source>
</reference>
<protein>
    <submittedName>
        <fullName evidence="1">Uncharacterized protein</fullName>
    </submittedName>
</protein>
<name>A0ABS5R3M0_9HYPH</name>
<gene>
    <name evidence="1" type="ORF">KIP89_03930</name>
</gene>